<dbReference type="RefSeq" id="WP_085009404.1">
    <property type="nucleotide sequence ID" value="NZ_NAAD01000003.1"/>
</dbReference>
<dbReference type="PANTHER" id="PTHR10196">
    <property type="entry name" value="SUGAR KINASE"/>
    <property type="match status" value="1"/>
</dbReference>
<dbReference type="CDD" id="cd07786">
    <property type="entry name" value="FGGY_EcGK_like"/>
    <property type="match status" value="1"/>
</dbReference>
<feature type="binding site" evidence="9">
    <location>
        <position position="266"/>
    </location>
    <ligand>
        <name>ADP</name>
        <dbReference type="ChEBI" id="CHEBI:456216"/>
    </ligand>
</feature>
<protein>
    <recommendedName>
        <fullName evidence="9">Glycerol kinase</fullName>
        <ecNumber evidence="9">2.7.1.30</ecNumber>
    </recommendedName>
    <alternativeName>
        <fullName evidence="9">ATP:glycerol 3-phosphotransferase</fullName>
    </alternativeName>
    <alternativeName>
        <fullName evidence="9">Glycerokinase</fullName>
        <shortName evidence="9">GK</shortName>
    </alternativeName>
</protein>
<dbReference type="GO" id="GO:0006072">
    <property type="term" value="P:glycerol-3-phosphate metabolic process"/>
    <property type="evidence" value="ECO:0007669"/>
    <property type="project" value="InterPro"/>
</dbReference>
<feature type="binding site" evidence="9">
    <location>
        <position position="13"/>
    </location>
    <ligand>
        <name>ADP</name>
        <dbReference type="ChEBI" id="CHEBI:456216"/>
    </ligand>
</feature>
<feature type="binding site" evidence="9">
    <location>
        <position position="244"/>
    </location>
    <ligand>
        <name>sn-glycerol 3-phosphate</name>
        <dbReference type="ChEBI" id="CHEBI:57597"/>
    </ligand>
</feature>
<keyword evidence="3 9" id="KW-0808">Transferase</keyword>
<evidence type="ECO:0000256" key="6">
    <source>
        <dbReference type="ARBA" id="ARBA00022798"/>
    </source>
</evidence>
<evidence type="ECO:0000313" key="14">
    <source>
        <dbReference type="Proteomes" id="UP000193136"/>
    </source>
</evidence>
<comment type="catalytic activity">
    <reaction evidence="8 9">
        <text>glycerol + ATP = sn-glycerol 3-phosphate + ADP + H(+)</text>
        <dbReference type="Rhea" id="RHEA:21644"/>
        <dbReference type="ChEBI" id="CHEBI:15378"/>
        <dbReference type="ChEBI" id="CHEBI:17754"/>
        <dbReference type="ChEBI" id="CHEBI:30616"/>
        <dbReference type="ChEBI" id="CHEBI:57597"/>
        <dbReference type="ChEBI" id="CHEBI:456216"/>
        <dbReference type="EC" id="2.7.1.30"/>
    </reaction>
</comment>
<feature type="domain" description="Carbohydrate kinase FGGY N-terminal" evidence="11">
    <location>
        <begin position="6"/>
        <end position="251"/>
    </location>
</feature>
<dbReference type="GO" id="GO:0019563">
    <property type="term" value="P:glycerol catabolic process"/>
    <property type="evidence" value="ECO:0007669"/>
    <property type="project" value="UniProtKB-UniRule"/>
</dbReference>
<dbReference type="InterPro" id="IPR005999">
    <property type="entry name" value="Glycerol_kin"/>
</dbReference>
<dbReference type="GO" id="GO:0005524">
    <property type="term" value="F:ATP binding"/>
    <property type="evidence" value="ECO:0007669"/>
    <property type="project" value="UniProtKB-UniRule"/>
</dbReference>
<feature type="binding site" evidence="9">
    <location>
        <position position="13"/>
    </location>
    <ligand>
        <name>sn-glycerol 3-phosphate</name>
        <dbReference type="ChEBI" id="CHEBI:57597"/>
    </ligand>
</feature>
<gene>
    <name evidence="9" type="primary">glpK</name>
    <name evidence="13" type="ORF">B5V00_03650</name>
</gene>
<evidence type="ECO:0000259" key="12">
    <source>
        <dbReference type="Pfam" id="PF02782"/>
    </source>
</evidence>
<keyword evidence="7 9" id="KW-0067">ATP-binding</keyword>
<feature type="binding site" evidence="9">
    <location>
        <position position="84"/>
    </location>
    <ligand>
        <name>glycerol</name>
        <dbReference type="ChEBI" id="CHEBI:17754"/>
    </ligand>
</feature>
<sequence>MDRTAILAIDQGTTSSRAIVFDRNGRPSATAQQEFRQHYPQDGWVEHDPEEILRTTLAVCRKALDEAGSKGLTVQAIGITNQRETTLLWERDSGKPIYNAIVWQDRRTADYCNNLKHQGHEESVSARTGLLLDPYFSASKLRWMLENIPGARQRAEAGKLAFGTIDSFLLWHLTGGKVHATDITNASRTLLFNIHSQQWDPHLLDLFDIPASLLPDVNDCTADFGETDPAIFGCRLPILGIAGDQQAAAIGQACFAPGMTKSTYGTGCFVLMNTGNSPIRSGNRLLTTIAWRIAGQTSYAVEGSIFIAGAAVQWIRDNLKLITNAAETEQLAAGLGSNHGVYLVPAFTGLGAPHWDPQARGALFGLTRDTGIAEIARATLESVVYQTRDLMTAMAADGAVPPTALRIDGGMVANNWFCQFLADLLDLPVERPEVTETTALGAACLAGLQAGSYASLDEIAAQWQCQSDFKPQMAAGLRRELIAGWDEAISKVRTE</sequence>
<dbReference type="SUPFAM" id="SSF53067">
    <property type="entry name" value="Actin-like ATPase domain"/>
    <property type="match status" value="2"/>
</dbReference>
<name>A0A1X0YB14_9BACT</name>
<feature type="binding site" evidence="9">
    <location>
        <position position="244"/>
    </location>
    <ligand>
        <name>glycerol</name>
        <dbReference type="ChEBI" id="CHEBI:17754"/>
    </ligand>
</feature>
<comment type="caution">
    <text evidence="13">The sequence shown here is derived from an EMBL/GenBank/DDBJ whole genome shotgun (WGS) entry which is preliminary data.</text>
</comment>
<accession>A0A1X0YB14</accession>
<feature type="binding site" evidence="9">
    <location>
        <position position="410"/>
    </location>
    <ligand>
        <name>ATP</name>
        <dbReference type="ChEBI" id="CHEBI:30616"/>
    </ligand>
</feature>
<dbReference type="GO" id="GO:0004370">
    <property type="term" value="F:glycerol kinase activity"/>
    <property type="evidence" value="ECO:0007669"/>
    <property type="project" value="UniProtKB-UniRule"/>
</dbReference>
<dbReference type="OrthoDB" id="9805576at2"/>
<dbReference type="GO" id="GO:0005829">
    <property type="term" value="C:cytosol"/>
    <property type="evidence" value="ECO:0007669"/>
    <property type="project" value="TreeGrafter"/>
</dbReference>
<feature type="binding site" evidence="9">
    <location>
        <position position="14"/>
    </location>
    <ligand>
        <name>ATP</name>
        <dbReference type="ChEBI" id="CHEBI:30616"/>
    </ligand>
</feature>
<evidence type="ECO:0000256" key="2">
    <source>
        <dbReference type="ARBA" id="ARBA00009156"/>
    </source>
</evidence>
<evidence type="ECO:0000256" key="8">
    <source>
        <dbReference type="ARBA" id="ARBA00052101"/>
    </source>
</evidence>
<evidence type="ECO:0000256" key="10">
    <source>
        <dbReference type="RuleBase" id="RU003733"/>
    </source>
</evidence>
<feature type="binding site" evidence="9">
    <location>
        <position position="135"/>
    </location>
    <ligand>
        <name>sn-glycerol 3-phosphate</name>
        <dbReference type="ChEBI" id="CHEBI:57597"/>
    </ligand>
</feature>
<dbReference type="Proteomes" id="UP000193136">
    <property type="component" value="Unassembled WGS sequence"/>
</dbReference>
<dbReference type="FunFam" id="3.30.420.40:FF:000008">
    <property type="entry name" value="Glycerol kinase"/>
    <property type="match status" value="1"/>
</dbReference>
<dbReference type="FunFam" id="3.30.420.40:FF:000007">
    <property type="entry name" value="Glycerol kinase"/>
    <property type="match status" value="1"/>
</dbReference>
<dbReference type="InterPro" id="IPR018483">
    <property type="entry name" value="Carb_kinase_FGGY_CS"/>
</dbReference>
<comment type="function">
    <text evidence="9">Key enzyme in the regulation of glycerol uptake and metabolism. Catalyzes the phosphorylation of glycerol to yield sn-glycerol 3-phosphate.</text>
</comment>
<proteinExistence type="inferred from homology"/>
<evidence type="ECO:0000256" key="7">
    <source>
        <dbReference type="ARBA" id="ARBA00022840"/>
    </source>
</evidence>
<feature type="binding site" evidence="9">
    <location>
        <position position="410"/>
    </location>
    <ligand>
        <name>ADP</name>
        <dbReference type="ChEBI" id="CHEBI:456216"/>
    </ligand>
</feature>
<feature type="binding site" evidence="9">
    <location>
        <position position="13"/>
    </location>
    <ligand>
        <name>ATP</name>
        <dbReference type="ChEBI" id="CHEBI:30616"/>
    </ligand>
</feature>
<keyword evidence="4 9" id="KW-0547">Nucleotide-binding</keyword>
<feature type="binding site" evidence="9">
    <location>
        <position position="309"/>
    </location>
    <ligand>
        <name>ADP</name>
        <dbReference type="ChEBI" id="CHEBI:456216"/>
    </ligand>
</feature>
<dbReference type="NCBIfam" id="NF000756">
    <property type="entry name" value="PRK00047.1"/>
    <property type="match status" value="1"/>
</dbReference>
<dbReference type="NCBIfam" id="TIGR01311">
    <property type="entry name" value="glycerol_kin"/>
    <property type="match status" value="1"/>
</dbReference>
<dbReference type="EMBL" id="NAAD01000003">
    <property type="protein sequence ID" value="ORJ62391.1"/>
    <property type="molecule type" value="Genomic_DNA"/>
</dbReference>
<feature type="binding site" evidence="9">
    <location>
        <position position="414"/>
    </location>
    <ligand>
        <name>ADP</name>
        <dbReference type="ChEBI" id="CHEBI:456216"/>
    </ligand>
</feature>
<evidence type="ECO:0000256" key="3">
    <source>
        <dbReference type="ARBA" id="ARBA00022679"/>
    </source>
</evidence>
<feature type="binding site" evidence="9">
    <location>
        <position position="83"/>
    </location>
    <ligand>
        <name>sn-glycerol 3-phosphate</name>
        <dbReference type="ChEBI" id="CHEBI:57597"/>
    </ligand>
</feature>
<dbReference type="Gene3D" id="3.30.420.40">
    <property type="match status" value="2"/>
</dbReference>
<comment type="pathway">
    <text evidence="1 9">Polyol metabolism; glycerol degradation via glycerol kinase pathway; sn-glycerol 3-phosphate from glycerol: step 1/1.</text>
</comment>
<dbReference type="InterPro" id="IPR043129">
    <property type="entry name" value="ATPase_NBD"/>
</dbReference>
<feature type="domain" description="Carbohydrate kinase FGGY C-terminal" evidence="12">
    <location>
        <begin position="262"/>
        <end position="449"/>
    </location>
</feature>
<dbReference type="PROSITE" id="PS00933">
    <property type="entry name" value="FGGY_KINASES_1"/>
    <property type="match status" value="1"/>
</dbReference>
<organism evidence="13 14">
    <name type="scientific">Geothermobacter hydrogeniphilus</name>
    <dbReference type="NCBI Taxonomy" id="1969733"/>
    <lineage>
        <taxon>Bacteria</taxon>
        <taxon>Pseudomonadati</taxon>
        <taxon>Thermodesulfobacteriota</taxon>
        <taxon>Desulfuromonadia</taxon>
        <taxon>Desulfuromonadales</taxon>
        <taxon>Geothermobacteraceae</taxon>
        <taxon>Geothermobacter</taxon>
    </lineage>
</organism>
<keyword evidence="6 9" id="KW-0319">Glycerol metabolism</keyword>
<evidence type="ECO:0000259" key="11">
    <source>
        <dbReference type="Pfam" id="PF00370"/>
    </source>
</evidence>
<evidence type="ECO:0000256" key="1">
    <source>
        <dbReference type="ARBA" id="ARBA00005190"/>
    </source>
</evidence>
<feature type="binding site" evidence="9">
    <location>
        <position position="309"/>
    </location>
    <ligand>
        <name>ATP</name>
        <dbReference type="ChEBI" id="CHEBI:30616"/>
    </ligand>
</feature>
<dbReference type="PROSITE" id="PS00445">
    <property type="entry name" value="FGGY_KINASES_2"/>
    <property type="match status" value="1"/>
</dbReference>
<feature type="binding site" evidence="9">
    <location>
        <position position="266"/>
    </location>
    <ligand>
        <name>ATP</name>
        <dbReference type="ChEBI" id="CHEBI:30616"/>
    </ligand>
</feature>
<feature type="binding site" evidence="9">
    <location>
        <position position="245"/>
    </location>
    <ligand>
        <name>glycerol</name>
        <dbReference type="ChEBI" id="CHEBI:17754"/>
    </ligand>
</feature>
<evidence type="ECO:0000256" key="4">
    <source>
        <dbReference type="ARBA" id="ARBA00022741"/>
    </source>
</evidence>
<feature type="binding site" evidence="9">
    <location>
        <position position="135"/>
    </location>
    <ligand>
        <name>glycerol</name>
        <dbReference type="ChEBI" id="CHEBI:17754"/>
    </ligand>
</feature>
<dbReference type="PIRSF" id="PIRSF000538">
    <property type="entry name" value="GlpK"/>
    <property type="match status" value="1"/>
</dbReference>
<feature type="binding site" evidence="9">
    <location>
        <position position="83"/>
    </location>
    <ligand>
        <name>glycerol</name>
        <dbReference type="ChEBI" id="CHEBI:17754"/>
    </ligand>
</feature>
<evidence type="ECO:0000313" key="13">
    <source>
        <dbReference type="EMBL" id="ORJ62391.1"/>
    </source>
</evidence>
<keyword evidence="14" id="KW-1185">Reference proteome</keyword>
<evidence type="ECO:0000256" key="9">
    <source>
        <dbReference type="HAMAP-Rule" id="MF_00186"/>
    </source>
</evidence>
<feature type="binding site" evidence="9">
    <location>
        <position position="17"/>
    </location>
    <ligand>
        <name>ADP</name>
        <dbReference type="ChEBI" id="CHEBI:456216"/>
    </ligand>
</feature>
<feature type="binding site" evidence="9">
    <location>
        <position position="313"/>
    </location>
    <ligand>
        <name>ATP</name>
        <dbReference type="ChEBI" id="CHEBI:30616"/>
    </ligand>
</feature>
<dbReference type="EC" id="2.7.1.30" evidence="9"/>
<evidence type="ECO:0000256" key="5">
    <source>
        <dbReference type="ARBA" id="ARBA00022777"/>
    </source>
</evidence>
<dbReference type="Pfam" id="PF02782">
    <property type="entry name" value="FGGY_C"/>
    <property type="match status" value="1"/>
</dbReference>
<dbReference type="Pfam" id="PF00370">
    <property type="entry name" value="FGGY_N"/>
    <property type="match status" value="1"/>
</dbReference>
<dbReference type="HAMAP" id="MF_00186">
    <property type="entry name" value="Glycerol_kin"/>
    <property type="match status" value="1"/>
</dbReference>
<dbReference type="AlphaFoldDB" id="A0A1X0YB14"/>
<keyword evidence="5 9" id="KW-0418">Kinase</keyword>
<reference evidence="13 14" key="1">
    <citation type="submission" date="2017-03" db="EMBL/GenBank/DDBJ databases">
        <title>Genome sequence of Geothermobacter sp. EPR-M, Deep-Sea Iron Reducer.</title>
        <authorList>
            <person name="Tully B."/>
            <person name="Savalia P."/>
            <person name="Abuyen K."/>
            <person name="Baughan C."/>
            <person name="Romero E."/>
            <person name="Ronkowski C."/>
            <person name="Torres B."/>
            <person name="Tremblay J."/>
            <person name="Trujillo A."/>
            <person name="Tyler M."/>
            <person name="Perez-Rodriguez I."/>
            <person name="Amend J."/>
        </authorList>
    </citation>
    <scope>NUCLEOTIDE SEQUENCE [LARGE SCALE GENOMIC DNA]</scope>
    <source>
        <strain evidence="13 14">EPR-M</strain>
    </source>
</reference>
<comment type="activity regulation">
    <text evidence="9">Inhibited by fructose 1,6-bisphosphate (FBP).</text>
</comment>
<feature type="binding site" evidence="9">
    <location>
        <position position="84"/>
    </location>
    <ligand>
        <name>sn-glycerol 3-phosphate</name>
        <dbReference type="ChEBI" id="CHEBI:57597"/>
    </ligand>
</feature>
<dbReference type="InterPro" id="IPR018485">
    <property type="entry name" value="FGGY_C"/>
</dbReference>
<feature type="binding site" evidence="9">
    <location>
        <position position="15"/>
    </location>
    <ligand>
        <name>ATP</name>
        <dbReference type="ChEBI" id="CHEBI:30616"/>
    </ligand>
</feature>
<comment type="similarity">
    <text evidence="2 9 10">Belongs to the FGGY kinase family.</text>
</comment>
<dbReference type="PANTHER" id="PTHR10196:SF78">
    <property type="entry name" value="GLYCEROL KINASE"/>
    <property type="match status" value="1"/>
</dbReference>
<dbReference type="InterPro" id="IPR018484">
    <property type="entry name" value="FGGY_N"/>
</dbReference>
<dbReference type="UniPathway" id="UPA00618">
    <property type="reaction ID" value="UER00672"/>
</dbReference>
<dbReference type="InterPro" id="IPR000577">
    <property type="entry name" value="Carb_kinase_FGGY"/>
</dbReference>
<dbReference type="STRING" id="1969733.B5V00_03650"/>